<dbReference type="InterPro" id="IPR052155">
    <property type="entry name" value="Biofilm_reg_signaling"/>
</dbReference>
<dbReference type="SUPFAM" id="SSF55073">
    <property type="entry name" value="Nucleotide cyclase"/>
    <property type="match status" value="1"/>
</dbReference>
<dbReference type="Gene3D" id="3.20.20.450">
    <property type="entry name" value="EAL domain"/>
    <property type="match status" value="1"/>
</dbReference>
<gene>
    <name evidence="4" type="ordered locus">Suden_2088</name>
</gene>
<organism evidence="4 5">
    <name type="scientific">Sulfurimonas denitrificans (strain ATCC 33889 / DSM 1251)</name>
    <name type="common">Thiomicrospira denitrificans (strain ATCC 33889 / DSM 1251)</name>
    <dbReference type="NCBI Taxonomy" id="326298"/>
    <lineage>
        <taxon>Bacteria</taxon>
        <taxon>Pseudomonadati</taxon>
        <taxon>Campylobacterota</taxon>
        <taxon>Epsilonproteobacteria</taxon>
        <taxon>Campylobacterales</taxon>
        <taxon>Sulfurimonadaceae</taxon>
        <taxon>Sulfurimonas</taxon>
    </lineage>
</organism>
<dbReference type="OrthoDB" id="5372181at2"/>
<dbReference type="CDD" id="cd01948">
    <property type="entry name" value="EAL"/>
    <property type="match status" value="1"/>
</dbReference>
<dbReference type="PROSITE" id="PS50887">
    <property type="entry name" value="GGDEF"/>
    <property type="match status" value="1"/>
</dbReference>
<keyword evidence="5" id="KW-1185">Reference proteome</keyword>
<dbReference type="HOGENOM" id="CLU_000445_70_20_7"/>
<dbReference type="STRING" id="326298.Suden_2088"/>
<sequence length="577" mass="66595">MSDKTYKLVDILNLHPSKVAVEERLNLALNFFESTNEGILIANREGLIKFVNRAFCEITGYTQEEAIGKKPNILKSGIHDIAFYKSMRESLEKNGYWKGEIWDKRKNGEIYPQILSISKNKNSKFSENYYMSVFTDISDIKKSEKKVYYNANYDSLTKLPNRTYFNKELEAILKEADKENYQVALYFIDIDKFKEVNDTHGHNVGDKMLINVSKRLLNSIRENDVIARIGGDEFVLIAKNIKSEENVKQLASNLKKKIKEPMEVDNQIFHVGLSIGVAIYPQHGISSEELLKNADIAMYEVKKSTRDGFKIYDKLMSTKIAMAISIQKDIRKALEEDMFIVYYQPVIDMHTNSIIGAEALVRWNHPQKGILEPESFLQYVLSGDVGREFGCMVFSEILTDLKHINETLPKSKLQISVNISKYQLSNSTFCFDFLNIFERNFINADQLELEIIETEIMQNREMIKKNVEELSLCGFNIAFDNFGTGYSSLSYLRDIKVDKLKIDKSFVKNMLENEKDLNIVKSIIDIGKLFDLKVQAQGVETKEQYIKLKEIGCHFSQGFYHSQPLCVDDFMGYYNKI</sequence>
<dbReference type="Gene3D" id="3.30.450.20">
    <property type="entry name" value="PAS domain"/>
    <property type="match status" value="1"/>
</dbReference>
<feature type="domain" description="GGDEF" evidence="3">
    <location>
        <begin position="181"/>
        <end position="314"/>
    </location>
</feature>
<dbReference type="EMBL" id="CP000153">
    <property type="protein sequence ID" value="ABB45362.1"/>
    <property type="molecule type" value="Genomic_DNA"/>
</dbReference>
<dbReference type="eggNOG" id="COG5001">
    <property type="taxonomic scope" value="Bacteria"/>
</dbReference>
<protein>
    <submittedName>
        <fullName evidence="4">Diguanylate cyclase/phosphodiesterase with PAS/PAC sensor(S)</fullName>
    </submittedName>
</protein>
<dbReference type="AlphaFoldDB" id="Q30NR9"/>
<dbReference type="KEGG" id="tdn:Suden_2088"/>
<evidence type="ECO:0000259" key="3">
    <source>
        <dbReference type="PROSITE" id="PS50887"/>
    </source>
</evidence>
<dbReference type="SMART" id="SM00052">
    <property type="entry name" value="EAL"/>
    <property type="match status" value="1"/>
</dbReference>
<dbReference type="NCBIfam" id="TIGR00229">
    <property type="entry name" value="sensory_box"/>
    <property type="match status" value="1"/>
</dbReference>
<dbReference type="InterPro" id="IPR000014">
    <property type="entry name" value="PAS"/>
</dbReference>
<dbReference type="GO" id="GO:0003824">
    <property type="term" value="F:catalytic activity"/>
    <property type="evidence" value="ECO:0007669"/>
    <property type="project" value="UniProtKB-ARBA"/>
</dbReference>
<dbReference type="CDD" id="cd00130">
    <property type="entry name" value="PAS"/>
    <property type="match status" value="1"/>
</dbReference>
<evidence type="ECO:0000259" key="1">
    <source>
        <dbReference type="PROSITE" id="PS50112"/>
    </source>
</evidence>
<dbReference type="SMART" id="SM00267">
    <property type="entry name" value="GGDEF"/>
    <property type="match status" value="1"/>
</dbReference>
<dbReference type="Gene3D" id="3.30.70.270">
    <property type="match status" value="1"/>
</dbReference>
<dbReference type="Proteomes" id="UP000002714">
    <property type="component" value="Chromosome"/>
</dbReference>
<dbReference type="InterPro" id="IPR043128">
    <property type="entry name" value="Rev_trsase/Diguanyl_cyclase"/>
</dbReference>
<dbReference type="NCBIfam" id="TIGR00254">
    <property type="entry name" value="GGDEF"/>
    <property type="match status" value="1"/>
</dbReference>
<evidence type="ECO:0000259" key="2">
    <source>
        <dbReference type="PROSITE" id="PS50883"/>
    </source>
</evidence>
<dbReference type="SUPFAM" id="SSF55785">
    <property type="entry name" value="PYP-like sensor domain (PAS domain)"/>
    <property type="match status" value="1"/>
</dbReference>
<feature type="domain" description="PAS" evidence="1">
    <location>
        <begin position="21"/>
        <end position="69"/>
    </location>
</feature>
<reference evidence="4 5" key="1">
    <citation type="journal article" date="2008" name="Appl. Environ. Microbiol.">
        <title>Genome of the epsilonproteobacterial chemolithoautotroph Sulfurimonas denitrificans.</title>
        <authorList>
            <person name="Sievert S.M."/>
            <person name="Scott K.M."/>
            <person name="Klotz M.G."/>
            <person name="Chain P.S.G."/>
            <person name="Hauser L.J."/>
            <person name="Hemp J."/>
            <person name="Huegler M."/>
            <person name="Land M."/>
            <person name="Lapidus A."/>
            <person name="Larimer F.W."/>
            <person name="Lucas S."/>
            <person name="Malfatti S.A."/>
            <person name="Meyer F."/>
            <person name="Paulsen I.T."/>
            <person name="Ren Q."/>
            <person name="Simon J."/>
            <person name="Bailey K."/>
            <person name="Diaz E."/>
            <person name="Fitzpatrick K.A."/>
            <person name="Glover B."/>
            <person name="Gwatney N."/>
            <person name="Korajkic A."/>
            <person name="Long A."/>
            <person name="Mobberley J.M."/>
            <person name="Pantry S.N."/>
            <person name="Pazder G."/>
            <person name="Peterson S."/>
            <person name="Quintanilla J.D."/>
            <person name="Sprinkle R."/>
            <person name="Stephens J."/>
            <person name="Thomas P."/>
            <person name="Vaughn R."/>
            <person name="Weber M.J."/>
            <person name="Wooten L.L."/>
        </authorList>
    </citation>
    <scope>NUCLEOTIDE SEQUENCE [LARGE SCALE GENOMIC DNA]</scope>
    <source>
        <strain evidence="5">ATCC 33889 / DSM 1251</strain>
    </source>
</reference>
<dbReference type="PANTHER" id="PTHR44757">
    <property type="entry name" value="DIGUANYLATE CYCLASE DGCP"/>
    <property type="match status" value="1"/>
</dbReference>
<dbReference type="PROSITE" id="PS50883">
    <property type="entry name" value="EAL"/>
    <property type="match status" value="1"/>
</dbReference>
<dbReference type="InterPro" id="IPR035919">
    <property type="entry name" value="EAL_sf"/>
</dbReference>
<evidence type="ECO:0000313" key="4">
    <source>
        <dbReference type="EMBL" id="ABB45362.1"/>
    </source>
</evidence>
<dbReference type="Pfam" id="PF13426">
    <property type="entry name" value="PAS_9"/>
    <property type="match status" value="1"/>
</dbReference>
<dbReference type="SMART" id="SM00091">
    <property type="entry name" value="PAS"/>
    <property type="match status" value="1"/>
</dbReference>
<dbReference type="PROSITE" id="PS50112">
    <property type="entry name" value="PAS"/>
    <property type="match status" value="1"/>
</dbReference>
<dbReference type="FunFam" id="3.30.70.270:FF:000001">
    <property type="entry name" value="Diguanylate cyclase domain protein"/>
    <property type="match status" value="1"/>
</dbReference>
<dbReference type="CDD" id="cd01949">
    <property type="entry name" value="GGDEF"/>
    <property type="match status" value="1"/>
</dbReference>
<feature type="domain" description="EAL" evidence="2">
    <location>
        <begin position="323"/>
        <end position="577"/>
    </location>
</feature>
<dbReference type="InterPro" id="IPR000160">
    <property type="entry name" value="GGDEF_dom"/>
</dbReference>
<name>Q30NR9_SULDN</name>
<dbReference type="RefSeq" id="WP_011373702.1">
    <property type="nucleotide sequence ID" value="NC_007575.1"/>
</dbReference>
<dbReference type="InterPro" id="IPR029787">
    <property type="entry name" value="Nucleotide_cyclase"/>
</dbReference>
<dbReference type="InterPro" id="IPR001633">
    <property type="entry name" value="EAL_dom"/>
</dbReference>
<dbReference type="SUPFAM" id="SSF141868">
    <property type="entry name" value="EAL domain-like"/>
    <property type="match status" value="1"/>
</dbReference>
<dbReference type="Pfam" id="PF00563">
    <property type="entry name" value="EAL"/>
    <property type="match status" value="1"/>
</dbReference>
<evidence type="ECO:0000313" key="5">
    <source>
        <dbReference type="Proteomes" id="UP000002714"/>
    </source>
</evidence>
<dbReference type="PANTHER" id="PTHR44757:SF2">
    <property type="entry name" value="BIOFILM ARCHITECTURE MAINTENANCE PROTEIN MBAA"/>
    <property type="match status" value="1"/>
</dbReference>
<proteinExistence type="predicted"/>
<dbReference type="Pfam" id="PF00990">
    <property type="entry name" value="GGDEF"/>
    <property type="match status" value="1"/>
</dbReference>
<accession>Q30NR9</accession>
<dbReference type="InterPro" id="IPR035965">
    <property type="entry name" value="PAS-like_dom_sf"/>
</dbReference>